<sequence>MNKLNIFVSSTCYDLSQIRVDMSDFIGGVGHNPVLSEFDNFPVNPQENTIKNCINAVRDSADIMILIVGNRYGSLVDTGKSITNSEFLAAKQKRIPIFVFVDKKTLSALYFYKENKDANFSKFVDSTKVFDFINEIRNDSQLWTFEFEKAQDIVSILKVQLSYLFRNSLKIRAKYEQRIPSVFRLGVSDDAIRILVDKEDLYEYIFFAQVLFDEMQNKMHVYNDYKYSIRYGIKSMIRSNSEIMDWVSNRIDSISNLVVSLGSLVNRALADFLNEPGVPADLNGLFYVAKTYANIYEELLRWSIDTNCTSVPDYCEEVKIKLAALANKVLISLREFPKIIMDNLINAKSSIELNEKVELSLSLKVELDEQALQEYNVEFEKLTLKLLS</sequence>
<proteinExistence type="predicted"/>
<dbReference type="RefSeq" id="WP_169530887.1">
    <property type="nucleotide sequence ID" value="NZ_JABBGH010000001.1"/>
</dbReference>
<evidence type="ECO:0000313" key="3">
    <source>
        <dbReference type="Proteomes" id="UP000559626"/>
    </source>
</evidence>
<comment type="caution">
    <text evidence="2">The sequence shown here is derived from an EMBL/GenBank/DDBJ whole genome shotgun (WGS) entry which is preliminary data.</text>
</comment>
<organism evidence="2 3">
    <name type="scientific">Hymenobacter polaris</name>
    <dbReference type="NCBI Taxonomy" id="2682546"/>
    <lineage>
        <taxon>Bacteria</taxon>
        <taxon>Pseudomonadati</taxon>
        <taxon>Bacteroidota</taxon>
        <taxon>Cytophagia</taxon>
        <taxon>Cytophagales</taxon>
        <taxon>Hymenobacteraceae</taxon>
        <taxon>Hymenobacter</taxon>
    </lineage>
</organism>
<evidence type="ECO:0000259" key="1">
    <source>
        <dbReference type="Pfam" id="PF13271"/>
    </source>
</evidence>
<dbReference type="InterPro" id="IPR025139">
    <property type="entry name" value="DUF4062"/>
</dbReference>
<accession>A0A7Y0FMM8</accession>
<dbReference type="EMBL" id="JABBGH010000001">
    <property type="protein sequence ID" value="NML65594.1"/>
    <property type="molecule type" value="Genomic_DNA"/>
</dbReference>
<reference evidence="2 3" key="1">
    <citation type="submission" date="2020-04" db="EMBL/GenBank/DDBJ databases">
        <title>Hymenobacter polaris sp. nov., isolated from Arctic soil.</title>
        <authorList>
            <person name="Dahal R.H."/>
        </authorList>
    </citation>
    <scope>NUCLEOTIDE SEQUENCE [LARGE SCALE GENOMIC DNA]</scope>
    <source>
        <strain evidence="2 3">RP-2-7</strain>
    </source>
</reference>
<gene>
    <name evidence="2" type="ORF">HHL22_10290</name>
</gene>
<dbReference type="AlphaFoldDB" id="A0A7Y0FMM8"/>
<protein>
    <submittedName>
        <fullName evidence="2">DUF4062 domain-containing protein</fullName>
    </submittedName>
</protein>
<name>A0A7Y0FMM8_9BACT</name>
<dbReference type="Pfam" id="PF13271">
    <property type="entry name" value="DUF4062"/>
    <property type="match status" value="1"/>
</dbReference>
<dbReference type="Proteomes" id="UP000559626">
    <property type="component" value="Unassembled WGS sequence"/>
</dbReference>
<feature type="domain" description="DUF4062" evidence="1">
    <location>
        <begin position="6"/>
        <end position="90"/>
    </location>
</feature>
<keyword evidence="3" id="KW-1185">Reference proteome</keyword>
<evidence type="ECO:0000313" key="2">
    <source>
        <dbReference type="EMBL" id="NML65594.1"/>
    </source>
</evidence>